<name>A0A813UCG8_9BILA</name>
<dbReference type="EMBL" id="CAJNOO010000135">
    <property type="protein sequence ID" value="CAF0821474.1"/>
    <property type="molecule type" value="Genomic_DNA"/>
</dbReference>
<keyword evidence="1" id="KW-1133">Transmembrane helix</keyword>
<dbReference type="OrthoDB" id="10054464at2759"/>
<keyword evidence="1" id="KW-0812">Transmembrane</keyword>
<feature type="transmembrane region" description="Helical" evidence="1">
    <location>
        <begin position="76"/>
        <end position="102"/>
    </location>
</feature>
<dbReference type="Proteomes" id="UP000663882">
    <property type="component" value="Unassembled WGS sequence"/>
</dbReference>
<reference evidence="2" key="1">
    <citation type="submission" date="2021-02" db="EMBL/GenBank/DDBJ databases">
        <authorList>
            <person name="Nowell W R."/>
        </authorList>
    </citation>
    <scope>NUCLEOTIDE SEQUENCE</scope>
</reference>
<dbReference type="AlphaFoldDB" id="A0A813UCG8"/>
<organism evidence="2 3">
    <name type="scientific">Rotaria sordida</name>
    <dbReference type="NCBI Taxonomy" id="392033"/>
    <lineage>
        <taxon>Eukaryota</taxon>
        <taxon>Metazoa</taxon>
        <taxon>Spiralia</taxon>
        <taxon>Gnathifera</taxon>
        <taxon>Rotifera</taxon>
        <taxon>Eurotatoria</taxon>
        <taxon>Bdelloidea</taxon>
        <taxon>Philodinida</taxon>
        <taxon>Philodinidae</taxon>
        <taxon>Rotaria</taxon>
    </lineage>
</organism>
<evidence type="ECO:0000256" key="1">
    <source>
        <dbReference type="SAM" id="Phobius"/>
    </source>
</evidence>
<sequence length="464" mass="53707">MNTVADELTRTIVITTTQIEIIRQIEVAVPSNEAVSRLHSHLDQSLTDHVKFSPRTWTNVHGISTPTNIKRSQKTLWWIGCLFIIVGILALSIVIISLTIAFRKINIVREIDIERYDLGDLYYGMNNINQINFSSNTYLSNDNKILIQKYFSNQLLNEPGYRALFIERIFIQDQSIKNKQKQRLCSIILIIQNIQIYFDQCSNCINERNFILRRLFFNITAFQQSFYLLFNNLHISIQICSTLNIYRFIVPIRLNISYGQKINSSLSIDNSNLKYISSTMKNILLPLKLNSSIATTKYININSIISTIPFKKLIDSTSTIHLIETTNFIDYVEESMSSTMNDLSTITDINTFQTQETSSVFFNEIQTSNYIEETTQSPSYILTSIKLTTNHRQQSSIKSGFTTKTSFQKTTPSMFQFLPFRPSTTISPWQTTLSSRFITRNYNNSSTMIQTNRNRIIPFTQRRT</sequence>
<gene>
    <name evidence="2" type="ORF">RFH988_LOCUS4962</name>
</gene>
<keyword evidence="1" id="KW-0472">Membrane</keyword>
<proteinExistence type="predicted"/>
<protein>
    <submittedName>
        <fullName evidence="2">Uncharacterized protein</fullName>
    </submittedName>
</protein>
<evidence type="ECO:0000313" key="2">
    <source>
        <dbReference type="EMBL" id="CAF0821474.1"/>
    </source>
</evidence>
<comment type="caution">
    <text evidence="2">The sequence shown here is derived from an EMBL/GenBank/DDBJ whole genome shotgun (WGS) entry which is preliminary data.</text>
</comment>
<accession>A0A813UCG8</accession>
<evidence type="ECO:0000313" key="3">
    <source>
        <dbReference type="Proteomes" id="UP000663882"/>
    </source>
</evidence>